<name>A0ABP5CXZ6_9ACTN</name>
<sequence>MSEFVDVLTEAVEAGTAEGRLPGAADAMRRGRRRSLRARGGAAALGVAVLGGALGIGSTFGPDSGTTPVGAGAGPGEWGVRHADDGILPVAQWPGDALAHWKLTPSCGLADRKACRPGAATDDVKEARVGEWTGQCEPGASVPVRRFVQYGTQFDEGRKLDADEIVFTFPDRDTAAAAFLAGARTAGSPQSCAGVADAEVASPGVSTADGVSWLLTQKATLVGYTHFYVVQVDDRVALLRVNQIGGDTLRSTTGDETVLQNLKAALSR</sequence>
<dbReference type="RefSeq" id="WP_344657792.1">
    <property type="nucleotide sequence ID" value="NZ_BAAAQM010000016.1"/>
</dbReference>
<evidence type="ECO:0000313" key="2">
    <source>
        <dbReference type="EMBL" id="GAA1970390.1"/>
    </source>
</evidence>
<evidence type="ECO:0000313" key="3">
    <source>
        <dbReference type="Proteomes" id="UP001499854"/>
    </source>
</evidence>
<evidence type="ECO:0000256" key="1">
    <source>
        <dbReference type="SAM" id="Phobius"/>
    </source>
</evidence>
<keyword evidence="1" id="KW-0472">Membrane</keyword>
<evidence type="ECO:0008006" key="4">
    <source>
        <dbReference type="Google" id="ProtNLM"/>
    </source>
</evidence>
<protein>
    <recommendedName>
        <fullName evidence="4">PknH-like extracellular domain-containing protein</fullName>
    </recommendedName>
</protein>
<keyword evidence="1" id="KW-0812">Transmembrane</keyword>
<comment type="caution">
    <text evidence="2">The sequence shown here is derived from an EMBL/GenBank/DDBJ whole genome shotgun (WGS) entry which is preliminary data.</text>
</comment>
<organism evidence="2 3">
    <name type="scientific">Catenulispora subtropica</name>
    <dbReference type="NCBI Taxonomy" id="450798"/>
    <lineage>
        <taxon>Bacteria</taxon>
        <taxon>Bacillati</taxon>
        <taxon>Actinomycetota</taxon>
        <taxon>Actinomycetes</taxon>
        <taxon>Catenulisporales</taxon>
        <taxon>Catenulisporaceae</taxon>
        <taxon>Catenulispora</taxon>
    </lineage>
</organism>
<dbReference type="Proteomes" id="UP001499854">
    <property type="component" value="Unassembled WGS sequence"/>
</dbReference>
<keyword evidence="1" id="KW-1133">Transmembrane helix</keyword>
<accession>A0ABP5CXZ6</accession>
<proteinExistence type="predicted"/>
<keyword evidence="3" id="KW-1185">Reference proteome</keyword>
<gene>
    <name evidence="2" type="ORF">GCM10009838_31820</name>
</gene>
<dbReference type="EMBL" id="BAAAQM010000016">
    <property type="protein sequence ID" value="GAA1970390.1"/>
    <property type="molecule type" value="Genomic_DNA"/>
</dbReference>
<reference evidence="3" key="1">
    <citation type="journal article" date="2019" name="Int. J. Syst. Evol. Microbiol.">
        <title>The Global Catalogue of Microorganisms (GCM) 10K type strain sequencing project: providing services to taxonomists for standard genome sequencing and annotation.</title>
        <authorList>
            <consortium name="The Broad Institute Genomics Platform"/>
            <consortium name="The Broad Institute Genome Sequencing Center for Infectious Disease"/>
            <person name="Wu L."/>
            <person name="Ma J."/>
        </authorList>
    </citation>
    <scope>NUCLEOTIDE SEQUENCE [LARGE SCALE GENOMIC DNA]</scope>
    <source>
        <strain evidence="3">JCM 16013</strain>
    </source>
</reference>
<feature type="transmembrane region" description="Helical" evidence="1">
    <location>
        <begin position="38"/>
        <end position="60"/>
    </location>
</feature>